<comment type="caution">
    <text evidence="1">The sequence shown here is derived from an EMBL/GenBank/DDBJ whole genome shotgun (WGS) entry which is preliminary data.</text>
</comment>
<evidence type="ECO:0000313" key="2">
    <source>
        <dbReference type="Proteomes" id="UP000217446"/>
    </source>
</evidence>
<organism evidence="1 2">
    <name type="scientific">Streptomyces olivochromogenes</name>
    <dbReference type="NCBI Taxonomy" id="1963"/>
    <lineage>
        <taxon>Bacteria</taxon>
        <taxon>Bacillati</taxon>
        <taxon>Actinomycetota</taxon>
        <taxon>Actinomycetes</taxon>
        <taxon>Kitasatosporales</taxon>
        <taxon>Streptomycetaceae</taxon>
        <taxon>Streptomyces</taxon>
    </lineage>
</organism>
<sequence length="33" mass="3581">MNTAIYFVIGFEVEPVAVIPASSPRAADELDEE</sequence>
<keyword evidence="2" id="KW-1185">Reference proteome</keyword>
<protein>
    <submittedName>
        <fullName evidence="1">Uncharacterized protein</fullName>
    </submittedName>
</protein>
<dbReference type="Proteomes" id="UP000217446">
    <property type="component" value="Unassembled WGS sequence"/>
</dbReference>
<reference evidence="2" key="1">
    <citation type="submission" date="2017-05" db="EMBL/GenBank/DDBJ databases">
        <title>Streptomyces olivochromogenes NBRC 3561 whole genome shotgun sequence.</title>
        <authorList>
            <person name="Dohra H."/>
            <person name="Kodani S."/>
        </authorList>
    </citation>
    <scope>NUCLEOTIDE SEQUENCE [LARGE SCALE GENOMIC DNA]</scope>
    <source>
        <strain evidence="2">NBRC 3561</strain>
    </source>
</reference>
<name>A0A250VD57_STROL</name>
<accession>A0A250VD57</accession>
<evidence type="ECO:0000313" key="1">
    <source>
        <dbReference type="EMBL" id="GAX52143.1"/>
    </source>
</evidence>
<proteinExistence type="predicted"/>
<dbReference type="AlphaFoldDB" id="A0A250VD57"/>
<dbReference type="EMBL" id="BDQI01000006">
    <property type="protein sequence ID" value="GAX52143.1"/>
    <property type="molecule type" value="Genomic_DNA"/>
</dbReference>
<gene>
    <name evidence="1" type="ORF">SO3561_03652</name>
</gene>